<keyword evidence="11" id="KW-1185">Reference proteome</keyword>
<feature type="region of interest" description="Disordered" evidence="5">
    <location>
        <begin position="1"/>
        <end position="36"/>
    </location>
</feature>
<dbReference type="GO" id="GO:0009306">
    <property type="term" value="P:protein secretion"/>
    <property type="evidence" value="ECO:0007669"/>
    <property type="project" value="InterPro"/>
</dbReference>
<comment type="caution">
    <text evidence="9">The sequence shown here is derived from an EMBL/GenBank/DDBJ whole genome shotgun (WGS) entry which is preliminary data.</text>
</comment>
<evidence type="ECO:0000313" key="9">
    <source>
        <dbReference type="EMBL" id="TNM70937.1"/>
    </source>
</evidence>
<dbReference type="OrthoDB" id="50957at2"/>
<proteinExistence type="predicted"/>
<dbReference type="Pfam" id="PF04357">
    <property type="entry name" value="TamB"/>
    <property type="match status" value="1"/>
</dbReference>
<reference evidence="8 11" key="2">
    <citation type="submission" date="2020-08" db="EMBL/GenBank/DDBJ databases">
        <title>Genomic Encyclopedia of Type Strains, Phase IV (KMG-IV): sequencing the most valuable type-strain genomes for metagenomic binning, comparative biology and taxonomic classification.</title>
        <authorList>
            <person name="Goeker M."/>
        </authorList>
    </citation>
    <scope>NUCLEOTIDE SEQUENCE [LARGE SCALE GENOMIC DNA]</scope>
    <source>
        <strain evidence="8 11">DSM 12027</strain>
    </source>
</reference>
<keyword evidence="3 6" id="KW-1133">Transmembrane helix</keyword>
<dbReference type="GO" id="GO:0005886">
    <property type="term" value="C:plasma membrane"/>
    <property type="evidence" value="ECO:0007669"/>
    <property type="project" value="InterPro"/>
</dbReference>
<evidence type="ECO:0000256" key="1">
    <source>
        <dbReference type="ARBA" id="ARBA00004167"/>
    </source>
</evidence>
<dbReference type="Proteomes" id="UP000313988">
    <property type="component" value="Unassembled WGS sequence"/>
</dbReference>
<gene>
    <name evidence="9" type="ORF">FHR04_10685</name>
    <name evidence="8" type="ORF">HNQ04_000315</name>
</gene>
<reference evidence="9 10" key="1">
    <citation type="submission" date="2019-06" db="EMBL/GenBank/DDBJ databases">
        <title>Genome sequence of Deinococcus radiopugnans ATCC 19172.</title>
        <authorList>
            <person name="Maclea K.S."/>
            <person name="Maynard C.R."/>
        </authorList>
    </citation>
    <scope>NUCLEOTIDE SEQUENCE [LARGE SCALE GENOMIC DNA]</scope>
    <source>
        <strain evidence="9 10">ATCC 19172</strain>
    </source>
</reference>
<keyword evidence="4 6" id="KW-0472">Membrane</keyword>
<evidence type="ECO:0000313" key="10">
    <source>
        <dbReference type="Proteomes" id="UP000313988"/>
    </source>
</evidence>
<evidence type="ECO:0000313" key="8">
    <source>
        <dbReference type="EMBL" id="MBB6015091.1"/>
    </source>
</evidence>
<dbReference type="EMBL" id="JACHEW010000001">
    <property type="protein sequence ID" value="MBB6015091.1"/>
    <property type="molecule type" value="Genomic_DNA"/>
</dbReference>
<feature type="transmembrane region" description="Helical" evidence="6">
    <location>
        <begin position="43"/>
        <end position="68"/>
    </location>
</feature>
<evidence type="ECO:0000256" key="4">
    <source>
        <dbReference type="ARBA" id="ARBA00023136"/>
    </source>
</evidence>
<sequence length="3316" mass="337732">MREKLDRARRGGRVTDDPAAREVRAEPEHRQPARPAARRRWPWAVLGLLAVLALVVVFSPTLFGGWLLARSGPALGLSAGRVTGPVWAPRLEGVTLTRPGVDAQAGSAGVTVEAFNPFTRTLRLGASVRDATVNLNADELIRSLDSGGSGEGGGAGWTVIPGRVEVQNTRVNVDGKKGEIPDGQFQVTARPDGGWNVQGRTPQGELSADVTLGDNNVITADLNADARIINFYWPGVTAGRLRGTYVLNDGPLRGDLKLTGAALRVPEAKFVTVTGIGGTVTQRGDDIDVTLAGQGWNGPVTATGRVDLKAQHWAVTADAAPTVSGLAQALGTTGAGTLALRVTAGGWQDVRVSAQATGTGRLAGIEFSDAQASYAFGHVAGEKAPQNNDLTFSADTQLGEAPQRLTGNWTFGQMGEAQLIGAFGQKPLNVQASIDAQNLVTLNGEGLGGPLSGTFNLKDTRLNALIQPEYGAARARVALSGTPDDLRAVITDGAAGPFPLAGTARLNGQGLQAALTSGAAGTVQLDLNRDFQGSWRARDVQGAGLTLSGAGRLDLTSGDVTGTLTARVPGVTQTLSGPLSVNYLRQQGTFTSGQQALRWNGDAFPVTLRHLPVAGGLRVSGDVTVTNTLKAFGTLTARGNGFDLTATGRGTRASLRGSANGVTVLADTQLQAPYNTAARLQGADIQGNLSLTDAGVRFDLTTAGQTARGVIDGQNVDASGRVNLAALRPLVNLPDLNGTLNLNLAGRGGTVAVDASVAGADVAGTLNRTDGAVTADLKANYAQATARLSGQVYPRVAVSGTVSAQGQTLNAAVNGPYDALRARVTGRSGELSFSGVTLPPQAVDLSGTLTPRLAVSGSWGELNVTYDGATGLARVTGTQALTAFGQTGRVEGRATWGPGESGAFRGAVDARGQLDQYTVALSGPWSNLNVLLTDREGLSARGTASLPDGRYDVNVRGPIAGGLFVEGQVQGRGSEPRGRIAVRDRQGGSARVDLRGFSDFDVQARGLTLAGQKLTGDLQARSGVLSGTLQAGPLTVNAQNGRINAAGEIAGQTVSASGRLTLPATLDDLKLNVSGPYLTAQASGGVSDLRGTVALRAQRFGAAPLTLSVPAQRFPLTASLTGGRATVGGLTYSNGGWSGTLTARYALSGTPGTVRLVGGNETLAAVPFGPLSGRVQVLPQLGGAVTASLSPALPLLPAALRAEVLPGRVTAQLSQAGATLSSAGTRYLGQPLDLQARVNWQGAVSASGALDHPWARLPFTYAGQTLKIRGATLDARALKPVLGDPLSDLRGRATLDLSVPQLDIAQASGQARLDLSAQGQRAAGNIALARGQVSANLNSTLAGLNVRLRGPLYPQANAALTLDGLKATLRGNAENTLTLRATGQYAERAVDVTVAATGLTTDAASVQLDGTVAGAALNLAVNQGAGKGLAAWNTAGSVSVPDLKPVLGSDLAGHLTATLDGTLADLRLNTAGTVAGVHVQAPASYRGGVLRLQGATATLPQGTVRASGPVFPALRLSAKATITELLPGSYTVQITGAYGKPDINVQGVLKEGLAGLQAQGTRLSARLLGQDWKVGLSGTKLAGTLRGQLGTNALGGVSRADLTVNATYLGGGADAPISVRLSGHPGWNARTGWSGTLRAVGDVPGGPLDAVLDGDGALNVAALVGTGKTQARLTGRLPADLAFRPGGTLNLQAFDVGALWGRPEQLRVSGAATVGGASWSAPEGSFTGKLQDSGNELSGTLAASYRGGNVSAQLNGPVVTGRAALESGRYVASLKAGTLRLARLLPRGLDVDALTFAGRVEAAGTLAAGPQVLELQNIALKGQQQQAGPFSLYGDAGYRWRAGGQDVLRTALSGSLRGGVLKAQGQLPDGVRVTVRDLGTSFLNSPVLNGGKVGADVTLRGAVGNPAVEGSVTARTGSFDALATLAGRVRDPHAVARITLLGAAGGTLYADAQALDLSAGTLRAKLYGTVQSGGNTATVNLNGVWPRLAGTVQATLAGVDDTLNLTADGRGGYALDAGSLGSGTVTLQQGQGFIPGLTGSLSLTPLPWVNGSGQLDVAATLAGTLSAPTVAATVVSRGASAYGVTLADTAGRLGGTLNDVMGTLGQAGKTVATLDAGKVTLDGLRLSAAGSTVRVSGAAGLDGRADLDLTADGTLRGVLTAKYRARSLSLAGQLEGPQNLAAAVDLRADPFTGWHGDVRVTGGPSLGGSGDVLTAPAVLNVSGPLAHPLARGTAGLLGAGARIVAAQTGVQVRLVDGPGASANGAVGVRPGQNGEWRWDGALSLTRPELSLSVTPSGALADPRVLLSVRRGEWRASGTATLAGTDLRVSDGERDGSLSFRDGQLQTSLPGLQLARLGIPDLNGVLTASGTLDTGTQDGQVSVKVTDFTSAAEVPYLGLQLSGDGRADVTLRGGRPTVAAQLTLPSGTLQLNALQGQKTWTGRLTGSLRQQGGTLNVNVGLDSGGLTGRLGAVTYPVEVANQRLTVDGEVNLKGQSFGATLSARNEVGGASVAASGGIADLLPDAPLELLALRPTGEGYSAQAVLDDLEISNLKIAPDLSGRLSGNANLQDGGGTFVLRSEGLMVGPKTLPARLEGTLAGGSWRIRGFLGQSDFTAGFSTAGEGSGEVFGQGSLRALPVGALVAAFTGAAPGEGVVTGVARFRFPLADPLAGSANVVAERIRVSASSGAGEAASTETLTGTGTLEYAGRELRGVNIQLTGAGTWDVRGQYTRQAVDLNARFTNTTFTPVLRLIPGLADLDPSLRGSLTLSAAGTYERPRGLLRVQNLSGSVAGLSLEIPSFAGDLPDSGAFTAGGTVLTGGALGANGTLDVRGQLTLGRLSGTRVAFSGLLAPQGLGALPNSTVVLTQNGEAFTVDAASRSSSAASGAGTLRLTGQVSPTLDLTLTARNYNLPLSVIFARESALNADLRAVDDGTLIRVSGAASFQRLILGRADAKATIPTLGQTNGQTLNGPGSGTGRTTDNYVSPLPEIYSTFPAPAPTGEAAPRPARPFLERVVFEDLPIRAPGGVRVDESLARAEFSTAGLTLAGSGARPRLSGSVRSERGLIYLRENEFTLAGSSVTFGGEGLLPTFDITAAGQVQAVTTRQRVPVTLNLRGEFVTRADGQAALDLNTTLRCTSEGSACRNPDTGQDYTEPELYALVATGVPNLTALPGNIGALGASAVQTALNVFVLGELERTLAKAFGLDVFRLTPNLTAEDGNLGATLTLGSYLTRDLYLQYQVDLAGQGLLDATYSTPDDRFTFRVSTPLTGLDLGSLRPSFSAGYNVNPRTNLSIGVQNGDVSTRIRFGVTYRIGGR</sequence>
<dbReference type="RefSeq" id="WP_139403171.1">
    <property type="nucleotide sequence ID" value="NZ_JACHEW010000001.1"/>
</dbReference>
<protein>
    <submittedName>
        <fullName evidence="9">Translocation/assembly module TamB</fullName>
    </submittedName>
</protein>
<evidence type="ECO:0000256" key="6">
    <source>
        <dbReference type="SAM" id="Phobius"/>
    </source>
</evidence>
<evidence type="ECO:0000259" key="7">
    <source>
        <dbReference type="Pfam" id="PF04357"/>
    </source>
</evidence>
<evidence type="ECO:0000256" key="5">
    <source>
        <dbReference type="SAM" id="MobiDB-lite"/>
    </source>
</evidence>
<dbReference type="Proteomes" id="UP000629870">
    <property type="component" value="Unassembled WGS sequence"/>
</dbReference>
<evidence type="ECO:0000313" key="11">
    <source>
        <dbReference type="Proteomes" id="UP000629870"/>
    </source>
</evidence>
<dbReference type="EMBL" id="VDMO01000010">
    <property type="protein sequence ID" value="TNM70937.1"/>
    <property type="molecule type" value="Genomic_DNA"/>
</dbReference>
<accession>A0A5C4Y4Y4</accession>
<name>A0A5C4Y4Y4_9DEIO</name>
<evidence type="ECO:0000256" key="3">
    <source>
        <dbReference type="ARBA" id="ARBA00022989"/>
    </source>
</evidence>
<comment type="subcellular location">
    <subcellularLocation>
        <location evidence="1">Membrane</location>
        <topology evidence="1">Single-pass membrane protein</topology>
    </subcellularLocation>
</comment>
<dbReference type="InterPro" id="IPR007452">
    <property type="entry name" value="TamB_C"/>
</dbReference>
<organism evidence="9 10">
    <name type="scientific">Deinococcus radiopugnans ATCC 19172</name>
    <dbReference type="NCBI Taxonomy" id="585398"/>
    <lineage>
        <taxon>Bacteria</taxon>
        <taxon>Thermotogati</taxon>
        <taxon>Deinococcota</taxon>
        <taxon>Deinococci</taxon>
        <taxon>Deinococcales</taxon>
        <taxon>Deinococcaceae</taxon>
        <taxon>Deinococcus</taxon>
    </lineage>
</organism>
<evidence type="ECO:0000256" key="2">
    <source>
        <dbReference type="ARBA" id="ARBA00022692"/>
    </source>
</evidence>
<keyword evidence="2 6" id="KW-0812">Transmembrane</keyword>
<feature type="compositionally biased region" description="Basic and acidic residues" evidence="5">
    <location>
        <begin position="1"/>
        <end position="31"/>
    </location>
</feature>
<feature type="domain" description="Translocation and assembly module TamB C-terminal" evidence="7">
    <location>
        <begin position="2884"/>
        <end position="3299"/>
    </location>
</feature>